<comment type="similarity">
    <text evidence="2">Belongs to the 3-hydroxyacyl-CoA dehydrogenase family.</text>
</comment>
<dbReference type="InterPro" id="IPR013328">
    <property type="entry name" value="6PGD_dom2"/>
</dbReference>
<evidence type="ECO:0000256" key="1">
    <source>
        <dbReference type="ARBA" id="ARBA00005086"/>
    </source>
</evidence>
<feature type="domain" description="3-hydroxyacyl-CoA dehydrogenase NAD binding" evidence="5">
    <location>
        <begin position="311"/>
        <end position="489"/>
    </location>
</feature>
<name>A0ABV7P8V8_9PSEU</name>
<dbReference type="PANTHER" id="PTHR48075">
    <property type="entry name" value="3-HYDROXYACYL-COA DEHYDROGENASE FAMILY PROTEIN"/>
    <property type="match status" value="1"/>
</dbReference>
<comment type="caution">
    <text evidence="6">The sequence shown here is derived from an EMBL/GenBank/DDBJ whole genome shotgun (WGS) entry which is preliminary data.</text>
</comment>
<evidence type="ECO:0000256" key="2">
    <source>
        <dbReference type="ARBA" id="ARBA00009463"/>
    </source>
</evidence>
<dbReference type="PANTHER" id="PTHR48075:SF9">
    <property type="entry name" value="3-HYDROXYBUTYRYL-COA DEHYDROGENASE"/>
    <property type="match status" value="1"/>
</dbReference>
<dbReference type="InterPro" id="IPR036291">
    <property type="entry name" value="NAD(P)-bd_dom_sf"/>
</dbReference>
<evidence type="ECO:0000313" key="6">
    <source>
        <dbReference type="EMBL" id="MFC3454201.1"/>
    </source>
</evidence>
<keyword evidence="7" id="KW-1185">Reference proteome</keyword>
<evidence type="ECO:0000259" key="4">
    <source>
        <dbReference type="Pfam" id="PF00725"/>
    </source>
</evidence>
<evidence type="ECO:0000256" key="3">
    <source>
        <dbReference type="ARBA" id="ARBA00023002"/>
    </source>
</evidence>
<dbReference type="EMBL" id="JBHRWK010000059">
    <property type="protein sequence ID" value="MFC3454201.1"/>
    <property type="molecule type" value="Genomic_DNA"/>
</dbReference>
<dbReference type="Proteomes" id="UP001595645">
    <property type="component" value="Unassembled WGS sequence"/>
</dbReference>
<dbReference type="Gene3D" id="3.40.50.720">
    <property type="entry name" value="NAD(P)-binding Rossmann-like Domain"/>
    <property type="match status" value="2"/>
</dbReference>
<dbReference type="Pfam" id="PF02737">
    <property type="entry name" value="3HCDH_N"/>
    <property type="match status" value="2"/>
</dbReference>
<feature type="domain" description="3-hydroxyacyl-CoA dehydrogenase NAD binding" evidence="5">
    <location>
        <begin position="8"/>
        <end position="185"/>
    </location>
</feature>
<protein>
    <submittedName>
        <fullName evidence="6">3-hydroxyacyl-CoA dehydrogenase family protein</fullName>
        <ecNumber evidence="6">1.1.1.35</ecNumber>
    </submittedName>
</protein>
<dbReference type="Pfam" id="PF00725">
    <property type="entry name" value="3HCDH"/>
    <property type="match status" value="2"/>
</dbReference>
<keyword evidence="3 6" id="KW-0560">Oxidoreductase</keyword>
<evidence type="ECO:0000313" key="7">
    <source>
        <dbReference type="Proteomes" id="UP001595645"/>
    </source>
</evidence>
<dbReference type="InterPro" id="IPR008927">
    <property type="entry name" value="6-PGluconate_DH-like_C_sf"/>
</dbReference>
<dbReference type="RefSeq" id="WP_378243494.1">
    <property type="nucleotide sequence ID" value="NZ_JBHRWK010000059.1"/>
</dbReference>
<accession>A0ABV7P8V8</accession>
<comment type="pathway">
    <text evidence="1">Lipid metabolism; butanoate metabolism.</text>
</comment>
<dbReference type="InterPro" id="IPR006176">
    <property type="entry name" value="3-OHacyl-CoA_DH_NAD-bd"/>
</dbReference>
<dbReference type="Gene3D" id="1.10.1040.10">
    <property type="entry name" value="N-(1-d-carboxylethyl)-l-norvaline Dehydrogenase, domain 2"/>
    <property type="match status" value="2"/>
</dbReference>
<organism evidence="6 7">
    <name type="scientific">Amycolatopsis speibonae</name>
    <dbReference type="NCBI Taxonomy" id="1450224"/>
    <lineage>
        <taxon>Bacteria</taxon>
        <taxon>Bacillati</taxon>
        <taxon>Actinomycetota</taxon>
        <taxon>Actinomycetes</taxon>
        <taxon>Pseudonocardiales</taxon>
        <taxon>Pseudonocardiaceae</taxon>
        <taxon>Amycolatopsis</taxon>
    </lineage>
</organism>
<dbReference type="NCBIfam" id="NF005875">
    <property type="entry name" value="PRK07819.1"/>
    <property type="match status" value="2"/>
</dbReference>
<sequence length="591" mass="62805">MAREISSVGVIGLGTMGAGIAEVLARSGVSVVAVEIDDDGVHRGRGHLEHSTERAVSGGKLDADGRDALLGRIRYTTSLTELSDVDLVIEAIPENLEAKTDVFAELDKITGPDTIFVSNTSSLSITEIGVRTARPGKVVGMHFFNPAPILKLVEIVRTVVTEPDVITDVVAFAERLGKTPVVIGDRAGFIANALLFGYLNHAVRMFEQRYATREDLDAAMRFGCGYPMGPLALLDLIGLDTAYEILDTMYHQSRNRLHAPAPLLKQMITAGLLGRKTGQGFYTYDEPDSPTVTDAVTKSTVDTVAPREVRKVGVVGTGTMATGIVEVFAKRGYEVILRARSAEKAAASVARVKKSLDKAVVKGKLSEEDAAAALGRISPAVEFDELADVDLVVEAVAEDLAVKQAVFAALDDVVKPGAVLATTTSSLPVIECAAATSRPSDVVGVHFFNPAPVMKLVEVVSTIATAPDVIATVDAVCAAVGKHPVHCGDRAGFIVNALLFPYLNDAVKMLEAHYAEADDIDTAMKVGCGLPMGPFELLDVVGLDVSLAIQRTLFNEFREEGFAPAPLLEHLVTAGRLGRKTGKGFKDYSAR</sequence>
<proteinExistence type="inferred from homology"/>
<evidence type="ECO:0000259" key="5">
    <source>
        <dbReference type="Pfam" id="PF02737"/>
    </source>
</evidence>
<feature type="domain" description="3-hydroxyacyl-CoA dehydrogenase C-terminal" evidence="4">
    <location>
        <begin position="188"/>
        <end position="284"/>
    </location>
</feature>
<dbReference type="EC" id="1.1.1.35" evidence="6"/>
<feature type="domain" description="3-hydroxyacyl-CoA dehydrogenase C-terminal" evidence="4">
    <location>
        <begin position="492"/>
        <end position="588"/>
    </location>
</feature>
<gene>
    <name evidence="6" type="ORF">ACFOSH_32610</name>
</gene>
<dbReference type="SUPFAM" id="SSF51735">
    <property type="entry name" value="NAD(P)-binding Rossmann-fold domains"/>
    <property type="match status" value="2"/>
</dbReference>
<dbReference type="SUPFAM" id="SSF48179">
    <property type="entry name" value="6-phosphogluconate dehydrogenase C-terminal domain-like"/>
    <property type="match status" value="2"/>
</dbReference>
<reference evidence="7" key="1">
    <citation type="journal article" date="2019" name="Int. J. Syst. Evol. Microbiol.">
        <title>The Global Catalogue of Microorganisms (GCM) 10K type strain sequencing project: providing services to taxonomists for standard genome sequencing and annotation.</title>
        <authorList>
            <consortium name="The Broad Institute Genomics Platform"/>
            <consortium name="The Broad Institute Genome Sequencing Center for Infectious Disease"/>
            <person name="Wu L."/>
            <person name="Ma J."/>
        </authorList>
    </citation>
    <scope>NUCLEOTIDE SEQUENCE [LARGE SCALE GENOMIC DNA]</scope>
    <source>
        <strain evidence="7">CGMCC 4.7676</strain>
    </source>
</reference>
<dbReference type="InterPro" id="IPR006108">
    <property type="entry name" value="3HC_DH_C"/>
</dbReference>
<dbReference type="GO" id="GO:0003857">
    <property type="term" value="F:(3S)-3-hydroxyacyl-CoA dehydrogenase (NAD+) activity"/>
    <property type="evidence" value="ECO:0007669"/>
    <property type="project" value="UniProtKB-EC"/>
</dbReference>